<dbReference type="SUPFAM" id="SSF51261">
    <property type="entry name" value="Duplicated hybrid motif"/>
    <property type="match status" value="1"/>
</dbReference>
<dbReference type="CDD" id="cd12797">
    <property type="entry name" value="M23_peptidase"/>
    <property type="match status" value="1"/>
</dbReference>
<keyword evidence="1" id="KW-0812">Transmembrane</keyword>
<evidence type="ECO:0000313" key="4">
    <source>
        <dbReference type="Proteomes" id="UP000322981"/>
    </source>
</evidence>
<organism evidence="3 4">
    <name type="scientific">Thiohalocapsa marina</name>
    <dbReference type="NCBI Taxonomy" id="424902"/>
    <lineage>
        <taxon>Bacteria</taxon>
        <taxon>Pseudomonadati</taxon>
        <taxon>Pseudomonadota</taxon>
        <taxon>Gammaproteobacteria</taxon>
        <taxon>Chromatiales</taxon>
        <taxon>Chromatiaceae</taxon>
        <taxon>Thiohalocapsa</taxon>
    </lineage>
</organism>
<dbReference type="AlphaFoldDB" id="A0A5M8FQC5"/>
<comment type="caution">
    <text evidence="3">The sequence shown here is derived from an EMBL/GenBank/DDBJ whole genome shotgun (WGS) entry which is preliminary data.</text>
</comment>
<dbReference type="PANTHER" id="PTHR21666:SF291">
    <property type="entry name" value="STAGE II SPORULATION PROTEIN Q"/>
    <property type="match status" value="1"/>
</dbReference>
<keyword evidence="1" id="KW-0472">Membrane</keyword>
<dbReference type="InterPro" id="IPR011055">
    <property type="entry name" value="Dup_hybrid_motif"/>
</dbReference>
<reference evidence="3 4" key="1">
    <citation type="submission" date="2019-09" db="EMBL/GenBank/DDBJ databases">
        <title>Whole-genome sequence of the purple sulfur bacterium Thiohalocapsa marina DSM 19078.</title>
        <authorList>
            <person name="Kyndt J.A."/>
            <person name="Meyer T.E."/>
        </authorList>
    </citation>
    <scope>NUCLEOTIDE SEQUENCE [LARGE SCALE GENOMIC DNA]</scope>
    <source>
        <strain evidence="3 4">DSM 19078</strain>
    </source>
</reference>
<sequence length="314" mass="33907">MNRRQIPLQKQRGYSSVILLVMVGIALAAGGLGFWLGKVRLAQPAAGGDFALQAPALMRAYPQPDPDPGSPSDSGGSLNTSIDVLAVRVAEMQAEILRMNALGRRLVEMAGLNADEFDFDNPPPAGGPDDLRARGNRMDEVAQDLAKVLAELDDRRSKLALLETLIMDRDLRGHTVPEGWPLKTGGVVTSKFGFRRHPITGRRSMHLGIDIAGRTGADIVAMADGLVTFSGRKSGYGNIVEVRHANGLETRYAHNLANVAKEGDLVRKGQVIAKLGSTGRSTGPHVHFEVRRNGEAIDPEQYLDLTQPSRLARL</sequence>
<evidence type="ECO:0000313" key="3">
    <source>
        <dbReference type="EMBL" id="KAA6186754.1"/>
    </source>
</evidence>
<dbReference type="EMBL" id="VWXX01000004">
    <property type="protein sequence ID" value="KAA6186754.1"/>
    <property type="molecule type" value="Genomic_DNA"/>
</dbReference>
<accession>A0A5M8FQC5</accession>
<gene>
    <name evidence="3" type="ORF">F2Q65_04355</name>
</gene>
<dbReference type="InterPro" id="IPR050570">
    <property type="entry name" value="Cell_wall_metabolism_enzyme"/>
</dbReference>
<dbReference type="Gene3D" id="2.70.70.10">
    <property type="entry name" value="Glucose Permease (Domain IIA)"/>
    <property type="match status" value="1"/>
</dbReference>
<keyword evidence="4" id="KW-1185">Reference proteome</keyword>
<feature type="transmembrane region" description="Helical" evidence="1">
    <location>
        <begin position="12"/>
        <end position="36"/>
    </location>
</feature>
<dbReference type="PANTHER" id="PTHR21666">
    <property type="entry name" value="PEPTIDASE-RELATED"/>
    <property type="match status" value="1"/>
</dbReference>
<protein>
    <submittedName>
        <fullName evidence="3">M23 family metallopeptidase</fullName>
    </submittedName>
</protein>
<dbReference type="OrthoDB" id="9805070at2"/>
<dbReference type="GO" id="GO:0004222">
    <property type="term" value="F:metalloendopeptidase activity"/>
    <property type="evidence" value="ECO:0007669"/>
    <property type="project" value="TreeGrafter"/>
</dbReference>
<proteinExistence type="predicted"/>
<dbReference type="FunFam" id="2.70.70.10:FF:000006">
    <property type="entry name" value="M23 family peptidase"/>
    <property type="match status" value="1"/>
</dbReference>
<dbReference type="Proteomes" id="UP000322981">
    <property type="component" value="Unassembled WGS sequence"/>
</dbReference>
<evidence type="ECO:0000256" key="1">
    <source>
        <dbReference type="SAM" id="Phobius"/>
    </source>
</evidence>
<keyword evidence="1" id="KW-1133">Transmembrane helix</keyword>
<dbReference type="Pfam" id="PF01551">
    <property type="entry name" value="Peptidase_M23"/>
    <property type="match status" value="1"/>
</dbReference>
<dbReference type="InterPro" id="IPR016047">
    <property type="entry name" value="M23ase_b-sheet_dom"/>
</dbReference>
<feature type="domain" description="M23ase beta-sheet core" evidence="2">
    <location>
        <begin position="205"/>
        <end position="299"/>
    </location>
</feature>
<evidence type="ECO:0000259" key="2">
    <source>
        <dbReference type="Pfam" id="PF01551"/>
    </source>
</evidence>
<name>A0A5M8FQC5_9GAMM</name>